<gene>
    <name evidence="6" type="ORF">JOL79_16085</name>
</gene>
<dbReference type="PROSITE" id="PS00687">
    <property type="entry name" value="ALDEHYDE_DEHYDR_GLU"/>
    <property type="match status" value="1"/>
</dbReference>
<dbReference type="AlphaFoldDB" id="A0A940WQN5"/>
<dbReference type="SUPFAM" id="SSF53720">
    <property type="entry name" value="ALDH-like"/>
    <property type="match status" value="1"/>
</dbReference>
<sequence length="528" mass="56361">MLRFESDTLSAESPLSSDSVAIWYLSHEIPCSCCVCLPESRQLSHLTRRPTVTTRLQNFVNGKFVDASSGRFSDVVDPTTGETYAQAPVSGQEDVDAAYAAAAAAFETWGQSTPGERAALLLKVADAIEARADEINEAECRNTGKPRARMAEDETPVAADHFRFFAGAARTLEGPTAGEFLADHTSVIRHEPIGVVGQVTPWNYPMMMAVWKIAPALAAGNTVVLKPSDTTPASTLKLAEILGDVLPAGVFNVVTGDRETGALVVSHPAASMVAITGSIGAGMSVARSAADDLKRVHLELGGKAPVVIFEDVRDIGAVAQAVAEAGLYNAGQDCTAACRVIVQESVHDEFAAALAEAAAATRMGGLDDEEAYFGPLNNPNQLARVEGFLERVPAHATVLTGGKRAGDRGYFFAPTVVDGLRQDDEMIQDEIFGPVITIQTFTDEADALAKANGVRYGLAGSVWTSDHGRAMRMSKRLDFGVVWVNTHIPFVSEMPHGGFKHSGYGKDLSVFGLHDYTRVKHVMHYIGE</sequence>
<dbReference type="Gene3D" id="3.40.309.10">
    <property type="entry name" value="Aldehyde Dehydrogenase, Chain A, domain 2"/>
    <property type="match status" value="1"/>
</dbReference>
<dbReference type="InterPro" id="IPR015590">
    <property type="entry name" value="Aldehyde_DH_dom"/>
</dbReference>
<reference evidence="6" key="1">
    <citation type="submission" date="2021-02" db="EMBL/GenBank/DDBJ databases">
        <title>Draft genome sequence of Microbispora sp. RL4-1S isolated from rice leaves in Thailand.</title>
        <authorList>
            <person name="Muangham S."/>
            <person name="Duangmal K."/>
        </authorList>
    </citation>
    <scope>NUCLEOTIDE SEQUENCE</scope>
    <source>
        <strain evidence="6">RL4-1S</strain>
    </source>
</reference>
<dbReference type="CDD" id="cd07092">
    <property type="entry name" value="ALDH_ABALDH-YdcW"/>
    <property type="match status" value="1"/>
</dbReference>
<dbReference type="InterPro" id="IPR015657">
    <property type="entry name" value="Aminobutyraldehyde_DH"/>
</dbReference>
<evidence type="ECO:0000313" key="7">
    <source>
        <dbReference type="Proteomes" id="UP000674234"/>
    </source>
</evidence>
<dbReference type="Pfam" id="PF00171">
    <property type="entry name" value="Aldedh"/>
    <property type="match status" value="1"/>
</dbReference>
<accession>A0A940WQN5</accession>
<evidence type="ECO:0000259" key="5">
    <source>
        <dbReference type="Pfam" id="PF00171"/>
    </source>
</evidence>
<evidence type="ECO:0000256" key="3">
    <source>
        <dbReference type="PROSITE-ProRule" id="PRU10007"/>
    </source>
</evidence>
<evidence type="ECO:0000313" key="6">
    <source>
        <dbReference type="EMBL" id="MBP2705336.1"/>
    </source>
</evidence>
<dbReference type="InterPro" id="IPR016163">
    <property type="entry name" value="Ald_DH_C"/>
</dbReference>
<comment type="caution">
    <text evidence="6">The sequence shown here is derived from an EMBL/GenBank/DDBJ whole genome shotgun (WGS) entry which is preliminary data.</text>
</comment>
<dbReference type="FunFam" id="3.40.605.10:FF:000007">
    <property type="entry name" value="NAD/NADP-dependent betaine aldehyde dehydrogenase"/>
    <property type="match status" value="1"/>
</dbReference>
<keyword evidence="2 4" id="KW-0560">Oxidoreductase</keyword>
<name>A0A940WQN5_9ACTN</name>
<organism evidence="6 7">
    <name type="scientific">Microbispora oryzae</name>
    <dbReference type="NCBI Taxonomy" id="2806554"/>
    <lineage>
        <taxon>Bacteria</taxon>
        <taxon>Bacillati</taxon>
        <taxon>Actinomycetota</taxon>
        <taxon>Actinomycetes</taxon>
        <taxon>Streptosporangiales</taxon>
        <taxon>Streptosporangiaceae</taxon>
        <taxon>Microbispora</taxon>
    </lineage>
</organism>
<evidence type="ECO:0000256" key="4">
    <source>
        <dbReference type="RuleBase" id="RU003345"/>
    </source>
</evidence>
<dbReference type="NCBIfam" id="NF010000">
    <property type="entry name" value="PRK13473.1"/>
    <property type="match status" value="1"/>
</dbReference>
<dbReference type="InterPro" id="IPR016161">
    <property type="entry name" value="Ald_DH/histidinol_DH"/>
</dbReference>
<dbReference type="InterPro" id="IPR029510">
    <property type="entry name" value="Ald_DH_CS_GLU"/>
</dbReference>
<feature type="domain" description="Aldehyde dehydrogenase" evidence="5">
    <location>
        <begin position="64"/>
        <end position="522"/>
    </location>
</feature>
<dbReference type="InterPro" id="IPR016162">
    <property type="entry name" value="Ald_DH_N"/>
</dbReference>
<proteinExistence type="inferred from homology"/>
<evidence type="ECO:0000256" key="1">
    <source>
        <dbReference type="ARBA" id="ARBA00009986"/>
    </source>
</evidence>
<comment type="similarity">
    <text evidence="1 4">Belongs to the aldehyde dehydrogenase family.</text>
</comment>
<protein>
    <submittedName>
        <fullName evidence="6">Gamma-aminobutyraldehyde dehydrogenase</fullName>
    </submittedName>
</protein>
<dbReference type="Gene3D" id="3.40.605.10">
    <property type="entry name" value="Aldehyde Dehydrogenase, Chain A, domain 1"/>
    <property type="match status" value="1"/>
</dbReference>
<dbReference type="PANTHER" id="PTHR11699">
    <property type="entry name" value="ALDEHYDE DEHYDROGENASE-RELATED"/>
    <property type="match status" value="1"/>
</dbReference>
<evidence type="ECO:0000256" key="2">
    <source>
        <dbReference type="ARBA" id="ARBA00023002"/>
    </source>
</evidence>
<dbReference type="Proteomes" id="UP000674234">
    <property type="component" value="Unassembled WGS sequence"/>
</dbReference>
<feature type="active site" evidence="3">
    <location>
        <position position="299"/>
    </location>
</feature>
<keyword evidence="7" id="KW-1185">Reference proteome</keyword>
<dbReference type="GO" id="GO:0016620">
    <property type="term" value="F:oxidoreductase activity, acting on the aldehyde or oxo group of donors, NAD or NADP as acceptor"/>
    <property type="evidence" value="ECO:0007669"/>
    <property type="project" value="InterPro"/>
</dbReference>
<dbReference type="EMBL" id="JAFCNB010000007">
    <property type="protein sequence ID" value="MBP2705336.1"/>
    <property type="molecule type" value="Genomic_DNA"/>
</dbReference>